<evidence type="ECO:0000256" key="2">
    <source>
        <dbReference type="RuleBase" id="RU003939"/>
    </source>
</evidence>
<dbReference type="GO" id="GO:0030527">
    <property type="term" value="F:structural constituent of chromatin"/>
    <property type="evidence" value="ECO:0007669"/>
    <property type="project" value="InterPro"/>
</dbReference>
<keyword evidence="5" id="KW-1185">Reference proteome</keyword>
<proteinExistence type="inferred from homology"/>
<dbReference type="EMBL" id="BDSA01000001">
    <property type="protein sequence ID" value="GBE59388.1"/>
    <property type="molecule type" value="Genomic_DNA"/>
</dbReference>
<dbReference type="GeneID" id="39873158"/>
<sequence>MLFPGGIRFLWGWLGALVLVLAVQAHRLTAIGSGLAGSGAPQTGFVPSPSHTSISFSTNGARMTSSMGAKSTSSTGETITKKQLIAEVAQTVEMTQKDVGAVIDEFVKLIGKYLGENREISIPKFGLFHNSLRGPRTMKNLQTGEMYTAKPVYVPNLRFYDTVKDEINQALKPE</sequence>
<dbReference type="GO" id="GO:0003677">
    <property type="term" value="F:DNA binding"/>
    <property type="evidence" value="ECO:0007669"/>
    <property type="project" value="UniProtKB-KW"/>
</dbReference>
<dbReference type="InterPro" id="IPR000119">
    <property type="entry name" value="Hist_DNA-bd"/>
</dbReference>
<organism evidence="4 5">
    <name type="scientific">Babesia ovata</name>
    <dbReference type="NCBI Taxonomy" id="189622"/>
    <lineage>
        <taxon>Eukaryota</taxon>
        <taxon>Sar</taxon>
        <taxon>Alveolata</taxon>
        <taxon>Apicomplexa</taxon>
        <taxon>Aconoidasida</taxon>
        <taxon>Piroplasmida</taxon>
        <taxon>Babesiidae</taxon>
        <taxon>Babesia</taxon>
    </lineage>
</organism>
<evidence type="ECO:0000313" key="4">
    <source>
        <dbReference type="EMBL" id="GBE59388.1"/>
    </source>
</evidence>
<dbReference type="PANTHER" id="PTHR33175:SF3">
    <property type="entry name" value="DNA-BINDING PROTEIN HU-BETA"/>
    <property type="match status" value="1"/>
</dbReference>
<accession>A0A2H6K8T4</accession>
<dbReference type="AlphaFoldDB" id="A0A2H6K8T4"/>
<dbReference type="SMART" id="SM00411">
    <property type="entry name" value="BHL"/>
    <property type="match status" value="1"/>
</dbReference>
<keyword evidence="1" id="KW-0238">DNA-binding</keyword>
<dbReference type="RefSeq" id="XP_028865631.1">
    <property type="nucleotide sequence ID" value="XM_029009798.1"/>
</dbReference>
<evidence type="ECO:0000256" key="1">
    <source>
        <dbReference type="ARBA" id="ARBA00023125"/>
    </source>
</evidence>
<gene>
    <name evidence="4" type="ORF">BOVATA_008810</name>
</gene>
<feature type="chain" id="PRO_5014184632" evidence="3">
    <location>
        <begin position="26"/>
        <end position="174"/>
    </location>
</feature>
<comment type="caution">
    <text evidence="4">The sequence shown here is derived from an EMBL/GenBank/DDBJ whole genome shotgun (WGS) entry which is preliminary data.</text>
</comment>
<feature type="signal peptide" evidence="3">
    <location>
        <begin position="1"/>
        <end position="25"/>
    </location>
</feature>
<reference evidence="4 5" key="1">
    <citation type="journal article" date="2017" name="BMC Genomics">
        <title>Whole-genome assembly of Babesia ovata and comparative genomics between closely related pathogens.</title>
        <authorList>
            <person name="Yamagishi J."/>
            <person name="Asada M."/>
            <person name="Hakimi H."/>
            <person name="Tanaka T.Q."/>
            <person name="Sugimoto C."/>
            <person name="Kawazu S."/>
        </authorList>
    </citation>
    <scope>NUCLEOTIDE SEQUENCE [LARGE SCALE GENOMIC DNA]</scope>
    <source>
        <strain evidence="4 5">Miyake</strain>
    </source>
</reference>
<dbReference type="PANTHER" id="PTHR33175">
    <property type="entry name" value="DNA-BINDING PROTEIN HU"/>
    <property type="match status" value="1"/>
</dbReference>
<evidence type="ECO:0000313" key="5">
    <source>
        <dbReference type="Proteomes" id="UP000236319"/>
    </source>
</evidence>
<dbReference type="CDD" id="cd13832">
    <property type="entry name" value="IHF"/>
    <property type="match status" value="1"/>
</dbReference>
<dbReference type="SUPFAM" id="SSF47729">
    <property type="entry name" value="IHF-like DNA-binding proteins"/>
    <property type="match status" value="1"/>
</dbReference>
<dbReference type="InterPro" id="IPR010992">
    <property type="entry name" value="IHF-like_DNA-bd_dom_sf"/>
</dbReference>
<keyword evidence="3" id="KW-0732">Signal</keyword>
<dbReference type="VEuPathDB" id="PiroplasmaDB:BOVATA_008810"/>
<dbReference type="Gene3D" id="4.10.520.10">
    <property type="entry name" value="IHF-like DNA-binding proteins"/>
    <property type="match status" value="1"/>
</dbReference>
<dbReference type="Pfam" id="PF00216">
    <property type="entry name" value="Bac_DNA_binding"/>
    <property type="match status" value="1"/>
</dbReference>
<comment type="similarity">
    <text evidence="2">Belongs to the bacterial histone-like protein family.</text>
</comment>
<dbReference type="Proteomes" id="UP000236319">
    <property type="component" value="Unassembled WGS sequence"/>
</dbReference>
<protein>
    <submittedName>
        <fullName evidence="4">Bacterial histone</fullName>
    </submittedName>
</protein>
<name>A0A2H6K8T4_9APIC</name>
<dbReference type="OrthoDB" id="365662at2759"/>
<evidence type="ECO:0000256" key="3">
    <source>
        <dbReference type="SAM" id="SignalP"/>
    </source>
</evidence>